<accession>A0A4P6JY61</accession>
<name>A0A4P6JY61_KTERU</name>
<reference evidence="1 2" key="1">
    <citation type="submission" date="2019-01" db="EMBL/GenBank/DDBJ databases">
        <title>Ktedonosporobacter rubrisoli SCAWS-G2.</title>
        <authorList>
            <person name="Huang Y."/>
            <person name="Yan B."/>
        </authorList>
    </citation>
    <scope>NUCLEOTIDE SEQUENCE [LARGE SCALE GENOMIC DNA]</scope>
    <source>
        <strain evidence="1 2">SCAWS-G2</strain>
    </source>
</reference>
<organism evidence="1 2">
    <name type="scientific">Ktedonosporobacter rubrisoli</name>
    <dbReference type="NCBI Taxonomy" id="2509675"/>
    <lineage>
        <taxon>Bacteria</taxon>
        <taxon>Bacillati</taxon>
        <taxon>Chloroflexota</taxon>
        <taxon>Ktedonobacteria</taxon>
        <taxon>Ktedonobacterales</taxon>
        <taxon>Ktedonosporobacteraceae</taxon>
        <taxon>Ktedonosporobacter</taxon>
    </lineage>
</organism>
<dbReference type="RefSeq" id="WP_129891509.1">
    <property type="nucleotide sequence ID" value="NZ_CP035758.1"/>
</dbReference>
<dbReference type="AlphaFoldDB" id="A0A4P6JY61"/>
<dbReference type="Proteomes" id="UP000290365">
    <property type="component" value="Chromosome"/>
</dbReference>
<gene>
    <name evidence="1" type="ORF">EPA93_32515</name>
</gene>
<evidence type="ECO:0000313" key="1">
    <source>
        <dbReference type="EMBL" id="QBD80445.1"/>
    </source>
</evidence>
<protein>
    <submittedName>
        <fullName evidence="1">Uncharacterized protein</fullName>
    </submittedName>
</protein>
<keyword evidence="2" id="KW-1185">Reference proteome</keyword>
<dbReference type="KEGG" id="kbs:EPA93_32515"/>
<sequence>MLAGRESEMLMCGMNAPSRQAILVILDQLSRAKIIEPVVQWPQEKYMLGQTIETCAAWLEYHKISYRYDPTICMYVLDTSRQEAPNT</sequence>
<evidence type="ECO:0000313" key="2">
    <source>
        <dbReference type="Proteomes" id="UP000290365"/>
    </source>
</evidence>
<dbReference type="EMBL" id="CP035758">
    <property type="protein sequence ID" value="QBD80445.1"/>
    <property type="molecule type" value="Genomic_DNA"/>
</dbReference>
<proteinExistence type="predicted"/>